<evidence type="ECO:0000256" key="1">
    <source>
        <dbReference type="ARBA" id="ARBA00004328"/>
    </source>
</evidence>
<accession>A0A432W0B1</accession>
<dbReference type="SUPFAM" id="SSF56563">
    <property type="entry name" value="Major capsid protein gp5"/>
    <property type="match status" value="1"/>
</dbReference>
<dbReference type="InterPro" id="IPR024455">
    <property type="entry name" value="Phage_capsid"/>
</dbReference>
<dbReference type="Pfam" id="PF05065">
    <property type="entry name" value="Phage_capsid"/>
    <property type="match status" value="1"/>
</dbReference>
<dbReference type="Gene3D" id="3.30.2400.10">
    <property type="entry name" value="Major capsid protein gp5"/>
    <property type="match status" value="1"/>
</dbReference>
<sequence>MNHEIKEMAAQINTAATEVKSRLSEAELTVKSFEDRLTSIEVASKRPYAGNVTESKSDPELKGFLTKGTSPMERKDLSVTNDGQGVSVRSQWSDRIFKLIREFSPIRSVASVMRTNSDSLEVLIDREEPQSDWIGELDPRNDTSTSFLTRHRINVHEHYAYPSITLQMLEDSNFDVEQWLQSKLVTKFSRQEADAFINGDGNGKPRGILNYSFVPEADFTWGADPDLYEMGSQYTGAAGDISSADVLFDLVDSLKSNYLPGASFMMTRAMRNKIRKLKDAENRYLLEPSLTAGAPDRLLGYPVAIAEDMPALAADVVGVLFGNFNEGYTIVDRVDLSVQRDAVTRPGWVKYFARRRTGGALTNPEAVKALVLGTEPV</sequence>
<evidence type="ECO:0000259" key="2">
    <source>
        <dbReference type="Pfam" id="PF05065"/>
    </source>
</evidence>
<dbReference type="Gene3D" id="3.30.2320.10">
    <property type="entry name" value="hypothetical protein PF0899 domain"/>
    <property type="match status" value="1"/>
</dbReference>
<dbReference type="AlphaFoldDB" id="A0A432W0B1"/>
<comment type="caution">
    <text evidence="3">The sequence shown here is derived from an EMBL/GenBank/DDBJ whole genome shotgun (WGS) entry which is preliminary data.</text>
</comment>
<name>A0A432W0B1_9GAMM</name>
<dbReference type="OrthoDB" id="9786516at2"/>
<dbReference type="Proteomes" id="UP000288395">
    <property type="component" value="Unassembled WGS sequence"/>
</dbReference>
<keyword evidence="4" id="KW-1185">Reference proteome</keyword>
<dbReference type="RefSeq" id="WP_126765975.1">
    <property type="nucleotide sequence ID" value="NZ_PIPJ01000002.1"/>
</dbReference>
<evidence type="ECO:0000313" key="4">
    <source>
        <dbReference type="Proteomes" id="UP000288395"/>
    </source>
</evidence>
<organism evidence="3 4">
    <name type="scientific">Aliidiomarina iranensis</name>
    <dbReference type="NCBI Taxonomy" id="1434071"/>
    <lineage>
        <taxon>Bacteria</taxon>
        <taxon>Pseudomonadati</taxon>
        <taxon>Pseudomonadota</taxon>
        <taxon>Gammaproteobacteria</taxon>
        <taxon>Alteromonadales</taxon>
        <taxon>Idiomarinaceae</taxon>
        <taxon>Aliidiomarina</taxon>
    </lineage>
</organism>
<dbReference type="EMBL" id="PIPJ01000002">
    <property type="protein sequence ID" value="RUO22428.1"/>
    <property type="molecule type" value="Genomic_DNA"/>
</dbReference>
<evidence type="ECO:0000313" key="3">
    <source>
        <dbReference type="EMBL" id="RUO22428.1"/>
    </source>
</evidence>
<comment type="subcellular location">
    <subcellularLocation>
        <location evidence="1">Virion</location>
    </subcellularLocation>
</comment>
<dbReference type="InterPro" id="IPR054612">
    <property type="entry name" value="Phage_capsid-like_C"/>
</dbReference>
<gene>
    <name evidence="3" type="ORF">CWE08_04405</name>
</gene>
<protein>
    <submittedName>
        <fullName evidence="3">Phage major capsid protein</fullName>
    </submittedName>
</protein>
<proteinExistence type="predicted"/>
<reference evidence="4" key="1">
    <citation type="journal article" date="2018" name="Front. Microbiol.">
        <title>Genome-Based Analysis Reveals the Taxonomy and Diversity of the Family Idiomarinaceae.</title>
        <authorList>
            <person name="Liu Y."/>
            <person name="Lai Q."/>
            <person name="Shao Z."/>
        </authorList>
    </citation>
    <scope>NUCLEOTIDE SEQUENCE [LARGE SCALE GENOMIC DNA]</scope>
    <source>
        <strain evidence="4">GBPy7</strain>
    </source>
</reference>
<feature type="domain" description="Phage capsid-like C-terminal" evidence="2">
    <location>
        <begin position="85"/>
        <end position="371"/>
    </location>
</feature>
<dbReference type="NCBIfam" id="TIGR01554">
    <property type="entry name" value="major_cap_HK97"/>
    <property type="match status" value="1"/>
</dbReference>